<comment type="function">
    <text evidence="7">Part of the tripartite ATP-independent periplasmic (TRAP) transport system.</text>
</comment>
<evidence type="ECO:0000313" key="9">
    <source>
        <dbReference type="EMBL" id="GLR85825.1"/>
    </source>
</evidence>
<keyword evidence="3" id="KW-1003">Cell membrane</keyword>
<evidence type="ECO:0000256" key="5">
    <source>
        <dbReference type="ARBA" id="ARBA00022989"/>
    </source>
</evidence>
<organism evidence="9 10">
    <name type="scientific">Bradyrhizobium iriomotense</name>
    <dbReference type="NCBI Taxonomy" id="441950"/>
    <lineage>
        <taxon>Bacteria</taxon>
        <taxon>Pseudomonadati</taxon>
        <taxon>Pseudomonadota</taxon>
        <taxon>Alphaproteobacteria</taxon>
        <taxon>Hyphomicrobiales</taxon>
        <taxon>Nitrobacteraceae</taxon>
        <taxon>Bradyrhizobium</taxon>
    </lineage>
</organism>
<keyword evidence="6 7" id="KW-0472">Membrane</keyword>
<evidence type="ECO:0000256" key="1">
    <source>
        <dbReference type="ARBA" id="ARBA00004651"/>
    </source>
</evidence>
<proteinExistence type="inferred from homology"/>
<accession>A0ABQ6AYT4</accession>
<keyword evidence="4 7" id="KW-0812">Transmembrane</keyword>
<evidence type="ECO:0000256" key="4">
    <source>
        <dbReference type="ARBA" id="ARBA00022692"/>
    </source>
</evidence>
<reference evidence="10" key="1">
    <citation type="journal article" date="2019" name="Int. J. Syst. Evol. Microbiol.">
        <title>The Global Catalogue of Microorganisms (GCM) 10K type strain sequencing project: providing services to taxonomists for standard genome sequencing and annotation.</title>
        <authorList>
            <consortium name="The Broad Institute Genomics Platform"/>
            <consortium name="The Broad Institute Genome Sequencing Center for Infectious Disease"/>
            <person name="Wu L."/>
            <person name="Ma J."/>
        </authorList>
    </citation>
    <scope>NUCLEOTIDE SEQUENCE [LARGE SCALE GENOMIC DNA]</scope>
    <source>
        <strain evidence="10">NBRC 102520</strain>
    </source>
</reference>
<evidence type="ECO:0000256" key="2">
    <source>
        <dbReference type="ARBA" id="ARBA00022448"/>
    </source>
</evidence>
<protein>
    <recommendedName>
        <fullName evidence="7">TRAP transporter small permease protein</fullName>
    </recommendedName>
</protein>
<name>A0ABQ6AYT4_9BRAD</name>
<comment type="caution">
    <text evidence="9">The sequence shown here is derived from an EMBL/GenBank/DDBJ whole genome shotgun (WGS) entry which is preliminary data.</text>
</comment>
<dbReference type="Pfam" id="PF04290">
    <property type="entry name" value="DctQ"/>
    <property type="match status" value="1"/>
</dbReference>
<evidence type="ECO:0000256" key="6">
    <source>
        <dbReference type="ARBA" id="ARBA00023136"/>
    </source>
</evidence>
<comment type="similarity">
    <text evidence="7">Belongs to the TRAP transporter small permease family.</text>
</comment>
<comment type="subunit">
    <text evidence="7">The complex comprises the extracytoplasmic solute receptor protein and the two transmembrane proteins.</text>
</comment>
<evidence type="ECO:0000256" key="7">
    <source>
        <dbReference type="RuleBase" id="RU369079"/>
    </source>
</evidence>
<keyword evidence="7" id="KW-0997">Cell inner membrane</keyword>
<feature type="transmembrane region" description="Helical" evidence="7">
    <location>
        <begin position="52"/>
        <end position="69"/>
    </location>
</feature>
<comment type="subcellular location">
    <subcellularLocation>
        <location evidence="7">Cell inner membrane</location>
        <topology evidence="7">Multi-pass membrane protein</topology>
    </subcellularLocation>
    <subcellularLocation>
        <location evidence="1">Cell membrane</location>
        <topology evidence="1">Multi-pass membrane protein</topology>
    </subcellularLocation>
</comment>
<gene>
    <name evidence="9" type="ORF">GCM10007857_25360</name>
</gene>
<keyword evidence="5 7" id="KW-1133">Transmembrane helix</keyword>
<feature type="transmembrane region" description="Helical" evidence="7">
    <location>
        <begin position="130"/>
        <end position="152"/>
    </location>
</feature>
<evidence type="ECO:0000256" key="3">
    <source>
        <dbReference type="ARBA" id="ARBA00022475"/>
    </source>
</evidence>
<feature type="transmembrane region" description="Helical" evidence="7">
    <location>
        <begin position="90"/>
        <end position="110"/>
    </location>
</feature>
<evidence type="ECO:0000313" key="10">
    <source>
        <dbReference type="Proteomes" id="UP001156905"/>
    </source>
</evidence>
<keyword evidence="2 7" id="KW-0813">Transport</keyword>
<evidence type="ECO:0000259" key="8">
    <source>
        <dbReference type="Pfam" id="PF04290"/>
    </source>
</evidence>
<feature type="transmembrane region" description="Helical" evidence="7">
    <location>
        <begin position="12"/>
        <end position="32"/>
    </location>
</feature>
<sequence>MTIFLRSLDRVIGAIVAAAKWLALPLIILLFLQWPLRDFVQRYSREANDLGQIAFALFVAASVTAATRARTHLSADLLARHYSPRTRAMLIRLGAAIGLLPWALFVLIAGNRSVFSSVRQLEAFQDSGNPGYFLVKIALLLLAVLVLGQALLDIFRPRGGG</sequence>
<keyword evidence="10" id="KW-1185">Reference proteome</keyword>
<dbReference type="RefSeq" id="WP_284265479.1">
    <property type="nucleotide sequence ID" value="NZ_BSOW01000007.1"/>
</dbReference>
<dbReference type="InterPro" id="IPR055348">
    <property type="entry name" value="DctQ"/>
</dbReference>
<feature type="domain" description="Tripartite ATP-independent periplasmic transporters DctQ component" evidence="8">
    <location>
        <begin position="27"/>
        <end position="153"/>
    </location>
</feature>
<dbReference type="EMBL" id="BSOW01000007">
    <property type="protein sequence ID" value="GLR85825.1"/>
    <property type="molecule type" value="Genomic_DNA"/>
</dbReference>
<dbReference type="Proteomes" id="UP001156905">
    <property type="component" value="Unassembled WGS sequence"/>
</dbReference>